<reference evidence="2 3" key="1">
    <citation type="journal article" date="2019" name="Nat. Microbiol.">
        <title>Mediterranean grassland soil C-N compound turnover is dependent on rainfall and depth, and is mediated by genomically divergent microorganisms.</title>
        <authorList>
            <person name="Diamond S."/>
            <person name="Andeer P.F."/>
            <person name="Li Z."/>
            <person name="Crits-Christoph A."/>
            <person name="Burstein D."/>
            <person name="Anantharaman K."/>
            <person name="Lane K.R."/>
            <person name="Thomas B.C."/>
            <person name="Pan C."/>
            <person name="Northen T.R."/>
            <person name="Banfield J.F."/>
        </authorList>
    </citation>
    <scope>NUCLEOTIDE SEQUENCE [LARGE SCALE GENOMIC DNA]</scope>
    <source>
        <strain evidence="2">WS_3</strain>
    </source>
</reference>
<evidence type="ECO:0000313" key="3">
    <source>
        <dbReference type="Proteomes" id="UP000320184"/>
    </source>
</evidence>
<proteinExistence type="predicted"/>
<feature type="transmembrane region" description="Helical" evidence="1">
    <location>
        <begin position="53"/>
        <end position="75"/>
    </location>
</feature>
<protein>
    <submittedName>
        <fullName evidence="2">Uncharacterized protein</fullName>
    </submittedName>
</protein>
<keyword evidence="1" id="KW-0472">Membrane</keyword>
<keyword evidence="1" id="KW-1133">Transmembrane helix</keyword>
<dbReference type="InterPro" id="IPR029377">
    <property type="entry name" value="TMEM220"/>
</dbReference>
<organism evidence="2 3">
    <name type="scientific">Eiseniibacteriota bacterium</name>
    <dbReference type="NCBI Taxonomy" id="2212470"/>
    <lineage>
        <taxon>Bacteria</taxon>
        <taxon>Candidatus Eiseniibacteriota</taxon>
    </lineage>
</organism>
<dbReference type="Proteomes" id="UP000320184">
    <property type="component" value="Unassembled WGS sequence"/>
</dbReference>
<evidence type="ECO:0000256" key="1">
    <source>
        <dbReference type="SAM" id="Phobius"/>
    </source>
</evidence>
<dbReference type="EMBL" id="VBOT01000102">
    <property type="protein sequence ID" value="TMQ50318.1"/>
    <property type="molecule type" value="Genomic_DNA"/>
</dbReference>
<evidence type="ECO:0000313" key="2">
    <source>
        <dbReference type="EMBL" id="TMQ50318.1"/>
    </source>
</evidence>
<feature type="transmembrane region" description="Helical" evidence="1">
    <location>
        <begin position="27"/>
        <end position="46"/>
    </location>
</feature>
<dbReference type="AlphaFoldDB" id="A0A538SG23"/>
<accession>A0A538SG23</accession>
<dbReference type="PANTHER" id="PTHR34262">
    <property type="entry name" value="TRANSMEMBRANE PROTEIN 220"/>
    <property type="match status" value="1"/>
</dbReference>
<dbReference type="Pfam" id="PF15071">
    <property type="entry name" value="TMEM220"/>
    <property type="match status" value="1"/>
</dbReference>
<keyword evidence="1" id="KW-0812">Transmembrane</keyword>
<feature type="transmembrane region" description="Helical" evidence="1">
    <location>
        <begin position="100"/>
        <end position="120"/>
    </location>
</feature>
<comment type="caution">
    <text evidence="2">The sequence shown here is derived from an EMBL/GenBank/DDBJ whole genome shotgun (WGS) entry which is preliminary data.</text>
</comment>
<name>A0A538SG23_UNCEI</name>
<dbReference type="PANTHER" id="PTHR34262:SF1">
    <property type="entry name" value="TRANSMEMBRANE PROTEIN 220"/>
    <property type="match status" value="1"/>
</dbReference>
<gene>
    <name evidence="2" type="ORF">E6K73_08105</name>
</gene>
<sequence length="122" mass="13348">MWFRIANGLMAVLFAYCAAVQFNDPDPIRWVAVYGAACLLTVLALLRPGHYPWFLPALLGTLAAIWCATILPRVAGKVRPAELFGSREMMSPLIEEGREAGGLLIVAVWMAALAVARLLWHG</sequence>